<proteinExistence type="predicted"/>
<protein>
    <submittedName>
        <fullName evidence="1">Uncharacterized protein</fullName>
    </submittedName>
</protein>
<evidence type="ECO:0000313" key="1">
    <source>
        <dbReference type="EMBL" id="WDV09393.1"/>
    </source>
</evidence>
<keyword evidence="1" id="KW-0614">Plasmid</keyword>
<gene>
    <name evidence="1" type="ORF">OU989_23025</name>
</gene>
<dbReference type="Proteomes" id="UP001219585">
    <property type="component" value="Plasmid unnamed"/>
</dbReference>
<organism evidence="1 2">
    <name type="scientific">Lysinibacillus irui</name>
    <dbReference type="NCBI Taxonomy" id="2998077"/>
    <lineage>
        <taxon>Bacteria</taxon>
        <taxon>Bacillati</taxon>
        <taxon>Bacillota</taxon>
        <taxon>Bacilli</taxon>
        <taxon>Bacillales</taxon>
        <taxon>Bacillaceae</taxon>
        <taxon>Lysinibacillus</taxon>
    </lineage>
</organism>
<accession>A0AAJ5RWB5</accession>
<geneLocation type="plasmid" evidence="1 2">
    <name>unnamed</name>
</geneLocation>
<sequence length="325" mass="37155">MTTLSSMSPIDIKYYTEIELLNLAILMCLESDTNGVNNILYKHNYKIVSIDRSISTAVGTVKYDICLTSTQKELTVGIEIKGDRASNIDEDQLNRYKNVPLEQFIYLSGIPSQDLNAHKMETVIMVNSPRLSYVRDKLEQYGYKFSILGLDSNHLTASLDEIHTIDQAIAHDINSNPNILSTITPPLIIKFDKESDETVIAAEVIPEIFRILLEKRDTFTVDEIIESTYCSVPYLLNIVGADIKSSVNNKIKRCLRDLSKFELNKHLIWDSIDKHWELKGLDYSTPAKLGEKLKNVHNKYMARKNNTSPIHENLDQLSLFDYENY</sequence>
<dbReference type="AlphaFoldDB" id="A0AAJ5RWB5"/>
<name>A0AAJ5RWB5_9BACI</name>
<dbReference type="EMBL" id="CP113528">
    <property type="protein sequence ID" value="WDV09393.1"/>
    <property type="molecule type" value="Genomic_DNA"/>
</dbReference>
<dbReference type="KEGG" id="liu:OU989_23025"/>
<evidence type="ECO:0000313" key="2">
    <source>
        <dbReference type="Proteomes" id="UP001219585"/>
    </source>
</evidence>
<reference evidence="1" key="1">
    <citation type="submission" date="2022-11" db="EMBL/GenBank/DDBJ databases">
        <title>Lysinibacillus irui.</title>
        <authorList>
            <person name="Akintayo S.O."/>
        </authorList>
    </citation>
    <scope>NUCLEOTIDE SEQUENCE</scope>
    <source>
        <strain evidence="1">IRB4-01</strain>
        <plasmid evidence="1">unnamed</plasmid>
    </source>
</reference>
<dbReference type="RefSeq" id="WP_274797603.1">
    <property type="nucleotide sequence ID" value="NZ_CP113528.1"/>
</dbReference>